<keyword evidence="2" id="KW-0677">Repeat</keyword>
<feature type="region of interest" description="Disordered" evidence="6">
    <location>
        <begin position="1"/>
        <end position="69"/>
    </location>
</feature>
<feature type="domain" description="C2H2-type" evidence="8">
    <location>
        <begin position="96"/>
        <end position="125"/>
    </location>
</feature>
<evidence type="ECO:0000256" key="4">
    <source>
        <dbReference type="ARBA" id="ARBA00022833"/>
    </source>
</evidence>
<dbReference type="RefSeq" id="XP_026190820.1">
    <property type="nucleotide sequence ID" value="XM_026335035.1"/>
</dbReference>
<evidence type="ECO:0000256" key="3">
    <source>
        <dbReference type="ARBA" id="ARBA00022771"/>
    </source>
</evidence>
<dbReference type="SMART" id="SM00355">
    <property type="entry name" value="ZnF_C2H2"/>
    <property type="match status" value="5"/>
</dbReference>
<name>A0A6P6RUL6_9EIME</name>
<dbReference type="PROSITE" id="PS50157">
    <property type="entry name" value="ZINC_FINGER_C2H2_2"/>
    <property type="match status" value="5"/>
</dbReference>
<evidence type="ECO:0000256" key="5">
    <source>
        <dbReference type="PROSITE-ProRule" id="PRU00042"/>
    </source>
</evidence>
<keyword evidence="1" id="KW-0479">Metal-binding</keyword>
<organism evidence="9 10">
    <name type="scientific">Cyclospora cayetanensis</name>
    <dbReference type="NCBI Taxonomy" id="88456"/>
    <lineage>
        <taxon>Eukaryota</taxon>
        <taxon>Sar</taxon>
        <taxon>Alveolata</taxon>
        <taxon>Apicomplexa</taxon>
        <taxon>Conoidasida</taxon>
        <taxon>Coccidia</taxon>
        <taxon>Eucoccidiorida</taxon>
        <taxon>Eimeriorina</taxon>
        <taxon>Eimeriidae</taxon>
        <taxon>Cyclospora</taxon>
    </lineage>
</organism>
<keyword evidence="7" id="KW-0472">Membrane</keyword>
<feature type="compositionally biased region" description="Polar residues" evidence="6">
    <location>
        <begin position="1"/>
        <end position="13"/>
    </location>
</feature>
<dbReference type="Proteomes" id="UP000515125">
    <property type="component" value="Unplaced"/>
</dbReference>
<feature type="domain" description="C2H2-type" evidence="8">
    <location>
        <begin position="182"/>
        <end position="204"/>
    </location>
</feature>
<feature type="domain" description="C2H2-type" evidence="8">
    <location>
        <begin position="396"/>
        <end position="424"/>
    </location>
</feature>
<dbReference type="Pfam" id="PF00096">
    <property type="entry name" value="zf-C2H2"/>
    <property type="match status" value="3"/>
</dbReference>
<evidence type="ECO:0000256" key="7">
    <source>
        <dbReference type="SAM" id="Phobius"/>
    </source>
</evidence>
<dbReference type="PROSITE" id="PS00028">
    <property type="entry name" value="ZINC_FINGER_C2H2_1"/>
    <property type="match status" value="4"/>
</dbReference>
<evidence type="ECO:0000313" key="10">
    <source>
        <dbReference type="RefSeq" id="XP_026190820.1"/>
    </source>
</evidence>
<accession>A0A6P6RUL6</accession>
<feature type="region of interest" description="Disordered" evidence="6">
    <location>
        <begin position="146"/>
        <end position="171"/>
    </location>
</feature>
<dbReference type="FunFam" id="3.30.160.60:FF:000446">
    <property type="entry name" value="Zinc finger protein"/>
    <property type="match status" value="1"/>
</dbReference>
<feature type="transmembrane region" description="Helical" evidence="7">
    <location>
        <begin position="514"/>
        <end position="536"/>
    </location>
</feature>
<proteinExistence type="predicted"/>
<dbReference type="GO" id="GO:0008270">
    <property type="term" value="F:zinc ion binding"/>
    <property type="evidence" value="ECO:0007669"/>
    <property type="project" value="UniProtKB-KW"/>
</dbReference>
<keyword evidence="7" id="KW-0812">Transmembrane</keyword>
<evidence type="ECO:0000256" key="2">
    <source>
        <dbReference type="ARBA" id="ARBA00022737"/>
    </source>
</evidence>
<keyword evidence="7" id="KW-1133">Transmembrane helix</keyword>
<feature type="region of interest" description="Disordered" evidence="6">
    <location>
        <begin position="296"/>
        <end position="331"/>
    </location>
</feature>
<dbReference type="OrthoDB" id="372803at2759"/>
<feature type="domain" description="C2H2-type" evidence="8">
    <location>
        <begin position="126"/>
        <end position="154"/>
    </location>
</feature>
<evidence type="ECO:0000259" key="8">
    <source>
        <dbReference type="PROSITE" id="PS50157"/>
    </source>
</evidence>
<feature type="domain" description="C2H2-type" evidence="8">
    <location>
        <begin position="365"/>
        <end position="394"/>
    </location>
</feature>
<evidence type="ECO:0000256" key="1">
    <source>
        <dbReference type="ARBA" id="ARBA00022723"/>
    </source>
</evidence>
<dbReference type="PANTHER" id="PTHR24379">
    <property type="entry name" value="KRAB AND ZINC FINGER DOMAIN-CONTAINING"/>
    <property type="match status" value="1"/>
</dbReference>
<keyword evidence="9" id="KW-1185">Reference proteome</keyword>
<protein>
    <submittedName>
        <fullName evidence="10">Zinc finger protein 595</fullName>
    </submittedName>
</protein>
<dbReference type="PANTHER" id="PTHR24379:SF121">
    <property type="entry name" value="C2H2-TYPE DOMAIN-CONTAINING PROTEIN"/>
    <property type="match status" value="1"/>
</dbReference>
<feature type="compositionally biased region" description="Basic and acidic residues" evidence="6">
    <location>
        <begin position="299"/>
        <end position="331"/>
    </location>
</feature>
<reference evidence="10" key="1">
    <citation type="submission" date="2025-08" db="UniProtKB">
        <authorList>
            <consortium name="RefSeq"/>
        </authorList>
    </citation>
    <scope>IDENTIFICATION</scope>
</reference>
<gene>
    <name evidence="10" type="primary">LOC34622216</name>
</gene>
<keyword evidence="3 5" id="KW-0863">Zinc-finger</keyword>
<sequence length="539" mass="59817">MASQGSARDSTPVSFPFSPSAPTFLYATNGRGPSEPEKSTEVGNCSSSSRIVRSKRSSDNSTTNRDNTEIYSEMGAEAVRDVCSSELKKRKEATPLLCTAESCNLAFRKKTSLERHILCHSDQRSFKCEDCGAAFKRKEHLSRHKVLRHKTRSPPSMNTSGASTECTDPNGELRKPEAPQNFECEHCGKAFLLNYHLKRHLKTHMLLYKCRGVLCAVKAHVSSLGSKAANKLVQVIPVLSVCCFRTVYVEFRPQEAVEEAYAAAFGCPGADRHLWQSRAHADRQSDTEAKTSVVASWAHAERGKGTHEETKCDVEEGREFPSGKDATNEETKLSTPLFLGRADHQPYAESNKSLPPSPGQPTAPFSCPHRDCGKVFTSLDTLYRHLRRAAQRKRDYACPVCDATFLVFSALVAHKRSAHSSKLHSCEQCGKVSASKCIRMFEFYAHRGYASRSANSYVDTIWCMDSSGNKAVKEGKKSEVATKICNVFFASLRRLCVIAINAIQAYTRAERLKAHIKVCVVTFILSLSSVICFLCARNW</sequence>
<feature type="compositionally biased region" description="Polar residues" evidence="6">
    <location>
        <begin position="153"/>
        <end position="167"/>
    </location>
</feature>
<dbReference type="SUPFAM" id="SSF57667">
    <property type="entry name" value="beta-beta-alpha zinc fingers"/>
    <property type="match status" value="3"/>
</dbReference>
<evidence type="ECO:0000256" key="6">
    <source>
        <dbReference type="SAM" id="MobiDB-lite"/>
    </source>
</evidence>
<dbReference type="InterPro" id="IPR036236">
    <property type="entry name" value="Znf_C2H2_sf"/>
</dbReference>
<keyword evidence="4" id="KW-0862">Zinc</keyword>
<dbReference type="AlphaFoldDB" id="A0A6P6RUL6"/>
<dbReference type="Gene3D" id="3.30.160.60">
    <property type="entry name" value="Classic Zinc Finger"/>
    <property type="match status" value="4"/>
</dbReference>
<evidence type="ECO:0000313" key="9">
    <source>
        <dbReference type="Proteomes" id="UP000515125"/>
    </source>
</evidence>
<dbReference type="GeneID" id="34622216"/>
<dbReference type="InterPro" id="IPR013087">
    <property type="entry name" value="Znf_C2H2_type"/>
</dbReference>